<dbReference type="InterPro" id="IPR003614">
    <property type="entry name" value="Knottins"/>
</dbReference>
<keyword evidence="2" id="KW-1015">Disulfide bond</keyword>
<evidence type="ECO:0000313" key="6">
    <source>
        <dbReference type="Proteomes" id="UP001231189"/>
    </source>
</evidence>
<dbReference type="PANTHER" id="PTHR33147">
    <property type="entry name" value="DEFENSIN-LIKE PROTEIN 1"/>
    <property type="match status" value="1"/>
</dbReference>
<comment type="caution">
    <text evidence="5">The sequence shown here is derived from an EMBL/GenBank/DDBJ whole genome shotgun (WGS) entry which is preliminary data.</text>
</comment>
<dbReference type="Gene3D" id="3.30.30.10">
    <property type="entry name" value="Knottin, scorpion toxin-like"/>
    <property type="match status" value="1"/>
</dbReference>
<dbReference type="PRINTS" id="PR00288">
    <property type="entry name" value="PUROTHIONIN"/>
</dbReference>
<gene>
    <name evidence="5" type="ORF">QYE76_013348</name>
</gene>
<proteinExistence type="predicted"/>
<dbReference type="PANTHER" id="PTHR33147:SF8">
    <property type="entry name" value="DEFENSIN-LIKE PROTEIN CAL1"/>
    <property type="match status" value="1"/>
</dbReference>
<evidence type="ECO:0000256" key="1">
    <source>
        <dbReference type="ARBA" id="ARBA00022729"/>
    </source>
</evidence>
<evidence type="ECO:0000313" key="5">
    <source>
        <dbReference type="EMBL" id="KAK1696651.1"/>
    </source>
</evidence>
<reference evidence="5" key="1">
    <citation type="submission" date="2023-07" db="EMBL/GenBank/DDBJ databases">
        <title>A chromosome-level genome assembly of Lolium multiflorum.</title>
        <authorList>
            <person name="Chen Y."/>
            <person name="Copetti D."/>
            <person name="Kolliker R."/>
            <person name="Studer B."/>
        </authorList>
    </citation>
    <scope>NUCLEOTIDE SEQUENCE</scope>
    <source>
        <strain evidence="5">02402/16</strain>
        <tissue evidence="5">Leaf</tissue>
    </source>
</reference>
<dbReference type="InterPro" id="IPR036574">
    <property type="entry name" value="Scorpion_toxin-like_sf"/>
</dbReference>
<dbReference type="SUPFAM" id="SSF57095">
    <property type="entry name" value="Scorpion toxin-like"/>
    <property type="match status" value="1"/>
</dbReference>
<protein>
    <recommendedName>
        <fullName evidence="4">Knottins-like domain-containing protein</fullName>
    </recommendedName>
</protein>
<evidence type="ECO:0000256" key="3">
    <source>
        <dbReference type="SAM" id="SignalP"/>
    </source>
</evidence>
<dbReference type="PROSITE" id="PS00940">
    <property type="entry name" value="GAMMA_THIONIN"/>
    <property type="match status" value="1"/>
</dbReference>
<evidence type="ECO:0000259" key="4">
    <source>
        <dbReference type="SMART" id="SM00505"/>
    </source>
</evidence>
<dbReference type="SMART" id="SM00505">
    <property type="entry name" value="Knot1"/>
    <property type="match status" value="1"/>
</dbReference>
<organism evidence="5 6">
    <name type="scientific">Lolium multiflorum</name>
    <name type="common">Italian ryegrass</name>
    <name type="synonym">Lolium perenne subsp. multiflorum</name>
    <dbReference type="NCBI Taxonomy" id="4521"/>
    <lineage>
        <taxon>Eukaryota</taxon>
        <taxon>Viridiplantae</taxon>
        <taxon>Streptophyta</taxon>
        <taxon>Embryophyta</taxon>
        <taxon>Tracheophyta</taxon>
        <taxon>Spermatophyta</taxon>
        <taxon>Magnoliopsida</taxon>
        <taxon>Liliopsida</taxon>
        <taxon>Poales</taxon>
        <taxon>Poaceae</taxon>
        <taxon>BOP clade</taxon>
        <taxon>Pooideae</taxon>
        <taxon>Poodae</taxon>
        <taxon>Poeae</taxon>
        <taxon>Poeae Chloroplast Group 2 (Poeae type)</taxon>
        <taxon>Loliodinae</taxon>
        <taxon>Loliinae</taxon>
        <taxon>Lolium</taxon>
    </lineage>
</organism>
<keyword evidence="6" id="KW-1185">Reference proteome</keyword>
<dbReference type="EMBL" id="JAUUTY010000001">
    <property type="protein sequence ID" value="KAK1696651.1"/>
    <property type="molecule type" value="Genomic_DNA"/>
</dbReference>
<keyword evidence="1 3" id="KW-0732">Signal</keyword>
<feature type="chain" id="PRO_5042029538" description="Knottins-like domain-containing protein" evidence="3">
    <location>
        <begin position="33"/>
        <end position="81"/>
    </location>
</feature>
<dbReference type="GO" id="GO:0006952">
    <property type="term" value="P:defense response"/>
    <property type="evidence" value="ECO:0007669"/>
    <property type="project" value="InterPro"/>
</dbReference>
<feature type="signal peptide" evidence="3">
    <location>
        <begin position="1"/>
        <end position="32"/>
    </location>
</feature>
<sequence>MALSSRRVAASAALLLLLLLATELGTTTVAEARTCLSQSHNFKGACLSSTNCASVCRTENFPDGDCKTRRFQRKCFCIKNC</sequence>
<feature type="domain" description="Knottins-like" evidence="4">
    <location>
        <begin position="34"/>
        <end position="81"/>
    </location>
</feature>
<dbReference type="Proteomes" id="UP001231189">
    <property type="component" value="Unassembled WGS sequence"/>
</dbReference>
<dbReference type="Pfam" id="PF00304">
    <property type="entry name" value="Gamma-thionin"/>
    <property type="match status" value="1"/>
</dbReference>
<accession>A0AAD8TYP9</accession>
<name>A0AAD8TYP9_LOLMU</name>
<evidence type="ECO:0000256" key="2">
    <source>
        <dbReference type="ARBA" id="ARBA00023157"/>
    </source>
</evidence>
<dbReference type="InterPro" id="IPR008176">
    <property type="entry name" value="Defensin_plant"/>
</dbReference>
<dbReference type="AlphaFoldDB" id="A0AAD8TYP9"/>